<comment type="similarity">
    <text evidence="2">Belongs to the bacterial solute-binding protein 5 family.</text>
</comment>
<dbReference type="Proteomes" id="UP000075682">
    <property type="component" value="Unassembled WGS sequence"/>
</dbReference>
<dbReference type="GO" id="GO:1904680">
    <property type="term" value="F:peptide transmembrane transporter activity"/>
    <property type="evidence" value="ECO:0007669"/>
    <property type="project" value="TreeGrafter"/>
</dbReference>
<evidence type="ECO:0000313" key="8">
    <source>
        <dbReference type="Proteomes" id="UP000075682"/>
    </source>
</evidence>
<name>A0AAW3R1J3_9PROT</name>
<reference evidence="7 8" key="2">
    <citation type="submission" date="2015-06" db="EMBL/GenBank/DDBJ databases">
        <title>Improved classification and identification of acetic acid bacteria using matrix-assisted laser desorption/ionization time-of-flight mass spectrometry; Gluconobacter nephelii and Gluconobacter uchimurae are later heterotypic synonyms of Gluconobacter japonicus and Gluconobacter oxydans, respectively.</title>
        <authorList>
            <person name="Li L."/>
            <person name="Cleenwerck I."/>
            <person name="De Vuyst L."/>
            <person name="Vandamme P."/>
        </authorList>
    </citation>
    <scope>NUCLEOTIDE SEQUENCE [LARGE SCALE GENOMIC DNA]</scope>
    <source>
        <strain evidence="7 8">LMG 1356</strain>
    </source>
</reference>
<dbReference type="Pfam" id="PF00496">
    <property type="entry name" value="SBP_bac_5"/>
    <property type="match status" value="1"/>
</dbReference>
<dbReference type="PANTHER" id="PTHR30290:SF9">
    <property type="entry name" value="OLIGOPEPTIDE-BINDING PROTEIN APPA"/>
    <property type="match status" value="1"/>
</dbReference>
<evidence type="ECO:0000256" key="3">
    <source>
        <dbReference type="ARBA" id="ARBA00022448"/>
    </source>
</evidence>
<protein>
    <submittedName>
        <fullName evidence="6">ABC transporter substrate-binding protein</fullName>
    </submittedName>
</protein>
<reference evidence="6" key="1">
    <citation type="journal article" date="2014" name="Int. J. Syst. Evol. Microbiol.">
        <title>Complete genome of a new Firmicutes species belonging to the dominant human colonic microbiota ('Ruminococcus bicirculans') reveals two chromosomes and a selective capacity to utilize plant glucans.</title>
        <authorList>
            <consortium name="NISC Comparative Sequencing Program"/>
            <person name="Wegmann U."/>
            <person name="Louis P."/>
            <person name="Goesmann A."/>
            <person name="Henrissat B."/>
            <person name="Duncan S.H."/>
            <person name="Flint H.J."/>
        </authorList>
    </citation>
    <scope>NUCLEOTIDE SEQUENCE</scope>
    <source>
        <strain evidence="6">NBRC 3250</strain>
    </source>
</reference>
<evidence type="ECO:0000313" key="7">
    <source>
        <dbReference type="EMBL" id="KXV41856.1"/>
    </source>
</evidence>
<gene>
    <name evidence="7" type="ORF">AD941_02435</name>
    <name evidence="6" type="ORF">GCM10007866_14440</name>
</gene>
<organism evidence="7 8">
    <name type="scientific">Gluconobacter albidus</name>
    <dbReference type="NCBI Taxonomy" id="318683"/>
    <lineage>
        <taxon>Bacteria</taxon>
        <taxon>Pseudomonadati</taxon>
        <taxon>Pseudomonadota</taxon>
        <taxon>Alphaproteobacteria</taxon>
        <taxon>Acetobacterales</taxon>
        <taxon>Acetobacteraceae</taxon>
        <taxon>Gluconobacter</taxon>
    </lineage>
</organism>
<comment type="subcellular location">
    <subcellularLocation>
        <location evidence="1">Periplasm</location>
    </subcellularLocation>
</comment>
<dbReference type="GO" id="GO:0030288">
    <property type="term" value="C:outer membrane-bounded periplasmic space"/>
    <property type="evidence" value="ECO:0007669"/>
    <property type="project" value="UniProtKB-ARBA"/>
</dbReference>
<sequence>MSTPYFNDVHIVQEKVDFLPASRVTDDRSILTLKSLVMEPLCAWTDGYVGAALFGRWEVDESGCVWHFHLRSDPVFHDGHRCTAQDVVDFLEAISNSVDTFGMKWSYARYFAHVQFAAISETTLCVTTARSMGDLPEIFTEFYLSRIDCEGNATIGSGQYRVEAFTRGQSVRLSHANGRRVRIEALPNAEARLAEVTAGRVDVACQLDCLENLPRREGAALQWVHATHCLSVMAYLNCARGFFRSEVARRAVNLAIDRRHLCQQVYDGLACPAATVVSPWHCGASQAGLRAIDYDPDAAREMLRTLDCREELALCSPTYMPEHALKIANFIQDSLQQVGLKVRVDVDDDRPAYARKIGCKEMGDIAIFDSSPHSTFRILNDKISSSSRGVWWQGYDDAALERLITEANETVDPEHRAVAYGRCLSMLQTNPAWLYLVHPETLVAARSGLNGLSVDHKGILHFA</sequence>
<evidence type="ECO:0000313" key="9">
    <source>
        <dbReference type="Proteomes" id="UP001156672"/>
    </source>
</evidence>
<dbReference type="EMBL" id="LHZN01000098">
    <property type="protein sequence ID" value="KXV41856.1"/>
    <property type="molecule type" value="Genomic_DNA"/>
</dbReference>
<dbReference type="RefSeq" id="WP_062027741.1">
    <property type="nucleotide sequence ID" value="NZ_BEWL01000019.1"/>
</dbReference>
<dbReference type="InterPro" id="IPR030678">
    <property type="entry name" value="Peptide/Ni-bd"/>
</dbReference>
<evidence type="ECO:0000313" key="6">
    <source>
        <dbReference type="EMBL" id="GLQ68993.1"/>
    </source>
</evidence>
<dbReference type="InterPro" id="IPR000914">
    <property type="entry name" value="SBP_5_dom"/>
</dbReference>
<dbReference type="Gene3D" id="3.40.190.10">
    <property type="entry name" value="Periplasmic binding protein-like II"/>
    <property type="match status" value="1"/>
</dbReference>
<reference evidence="9" key="3">
    <citation type="journal article" date="2019" name="Int. J. Syst. Evol. Microbiol.">
        <title>The Global Catalogue of Microorganisms (GCM) 10K type strain sequencing project: providing services to taxonomists for standard genome sequencing and annotation.</title>
        <authorList>
            <consortium name="The Broad Institute Genomics Platform"/>
            <consortium name="The Broad Institute Genome Sequencing Center for Infectious Disease"/>
            <person name="Wu L."/>
            <person name="Ma J."/>
        </authorList>
    </citation>
    <scope>NUCLEOTIDE SEQUENCE [LARGE SCALE GENOMIC DNA]</scope>
    <source>
        <strain evidence="9">NBRC 3250</strain>
    </source>
</reference>
<dbReference type="SUPFAM" id="SSF53850">
    <property type="entry name" value="Periplasmic binding protein-like II"/>
    <property type="match status" value="1"/>
</dbReference>
<proteinExistence type="inferred from homology"/>
<dbReference type="PANTHER" id="PTHR30290">
    <property type="entry name" value="PERIPLASMIC BINDING COMPONENT OF ABC TRANSPORTER"/>
    <property type="match status" value="1"/>
</dbReference>
<dbReference type="Proteomes" id="UP001156672">
    <property type="component" value="Unassembled WGS sequence"/>
</dbReference>
<accession>A0AAW3R1J3</accession>
<dbReference type="EMBL" id="BSNW01000014">
    <property type="protein sequence ID" value="GLQ68993.1"/>
    <property type="molecule type" value="Genomic_DNA"/>
</dbReference>
<dbReference type="PIRSF" id="PIRSF002741">
    <property type="entry name" value="MppA"/>
    <property type="match status" value="1"/>
</dbReference>
<keyword evidence="4" id="KW-0732">Signal</keyword>
<keyword evidence="9" id="KW-1185">Reference proteome</keyword>
<evidence type="ECO:0000259" key="5">
    <source>
        <dbReference type="Pfam" id="PF00496"/>
    </source>
</evidence>
<dbReference type="InterPro" id="IPR039424">
    <property type="entry name" value="SBP_5"/>
</dbReference>
<feature type="domain" description="Solute-binding protein family 5" evidence="5">
    <location>
        <begin position="53"/>
        <end position="349"/>
    </location>
</feature>
<dbReference type="Gene3D" id="3.10.105.10">
    <property type="entry name" value="Dipeptide-binding Protein, Domain 3"/>
    <property type="match status" value="1"/>
</dbReference>
<dbReference type="GO" id="GO:0015833">
    <property type="term" value="P:peptide transport"/>
    <property type="evidence" value="ECO:0007669"/>
    <property type="project" value="TreeGrafter"/>
</dbReference>
<reference evidence="6" key="4">
    <citation type="submission" date="2023-01" db="EMBL/GenBank/DDBJ databases">
        <title>Draft genome sequence of Gluconobacter albidus strain NBRC 3250.</title>
        <authorList>
            <person name="Sun Q."/>
            <person name="Mori K."/>
        </authorList>
    </citation>
    <scope>NUCLEOTIDE SEQUENCE</scope>
    <source>
        <strain evidence="6">NBRC 3250</strain>
    </source>
</reference>
<keyword evidence="3" id="KW-0813">Transport</keyword>
<evidence type="ECO:0000256" key="1">
    <source>
        <dbReference type="ARBA" id="ARBA00004418"/>
    </source>
</evidence>
<comment type="caution">
    <text evidence="7">The sequence shown here is derived from an EMBL/GenBank/DDBJ whole genome shotgun (WGS) entry which is preliminary data.</text>
</comment>
<evidence type="ECO:0000256" key="2">
    <source>
        <dbReference type="ARBA" id="ARBA00005695"/>
    </source>
</evidence>
<dbReference type="Gene3D" id="3.90.76.10">
    <property type="entry name" value="Dipeptide-binding Protein, Domain 1"/>
    <property type="match status" value="1"/>
</dbReference>
<dbReference type="AlphaFoldDB" id="A0AAW3R1J3"/>
<evidence type="ECO:0000256" key="4">
    <source>
        <dbReference type="ARBA" id="ARBA00022729"/>
    </source>
</evidence>
<dbReference type="GO" id="GO:0043190">
    <property type="term" value="C:ATP-binding cassette (ABC) transporter complex"/>
    <property type="evidence" value="ECO:0007669"/>
    <property type="project" value="InterPro"/>
</dbReference>